<keyword evidence="2 5" id="KW-0560">Oxidoreductase</keyword>
<dbReference type="Gene3D" id="3.40.309.10">
    <property type="entry name" value="Aldehyde Dehydrogenase, Chain A, domain 2"/>
    <property type="match status" value="1"/>
</dbReference>
<dbReference type="Pfam" id="PF00171">
    <property type="entry name" value="Aldedh"/>
    <property type="match status" value="1"/>
</dbReference>
<dbReference type="PANTHER" id="PTHR42986:SF1">
    <property type="entry name" value="BENZALDEHYDE DEHYDROGENASE YFMT"/>
    <property type="match status" value="1"/>
</dbReference>
<accession>A0A9N8S1Y0</accession>
<dbReference type="GO" id="GO:0018479">
    <property type="term" value="F:benzaldehyde dehydrogenase (NAD+) activity"/>
    <property type="evidence" value="ECO:0007669"/>
    <property type="project" value="UniProtKB-EC"/>
</dbReference>
<comment type="caution">
    <text evidence="8">The sequence shown here is derived from an EMBL/GenBank/DDBJ whole genome shotgun (WGS) entry which is preliminary data.</text>
</comment>
<feature type="compositionally biased region" description="Gly residues" evidence="6">
    <location>
        <begin position="452"/>
        <end position="466"/>
    </location>
</feature>
<dbReference type="InterPro" id="IPR029510">
    <property type="entry name" value="Ald_DH_CS_GLU"/>
</dbReference>
<dbReference type="InterPro" id="IPR015590">
    <property type="entry name" value="Aldehyde_DH_dom"/>
</dbReference>
<evidence type="ECO:0000256" key="3">
    <source>
        <dbReference type="ARBA" id="ARBA00023027"/>
    </source>
</evidence>
<dbReference type="Proteomes" id="UP000789704">
    <property type="component" value="Unassembled WGS sequence"/>
</dbReference>
<feature type="active site" evidence="4">
    <location>
        <position position="258"/>
    </location>
</feature>
<dbReference type="InterPro" id="IPR016163">
    <property type="entry name" value="Ald_DH_C"/>
</dbReference>
<keyword evidence="9" id="KW-1185">Reference proteome</keyword>
<dbReference type="FunFam" id="3.40.309.10:FF:000009">
    <property type="entry name" value="Aldehyde dehydrogenase A"/>
    <property type="match status" value="1"/>
</dbReference>
<keyword evidence="3" id="KW-0520">NAD</keyword>
<dbReference type="CDD" id="cd07152">
    <property type="entry name" value="ALDH_BenzADH"/>
    <property type="match status" value="1"/>
</dbReference>
<organism evidence="8 9">
    <name type="scientific">Paraburkholderia saeva</name>
    <dbReference type="NCBI Taxonomy" id="2777537"/>
    <lineage>
        <taxon>Bacteria</taxon>
        <taxon>Pseudomonadati</taxon>
        <taxon>Pseudomonadota</taxon>
        <taxon>Betaproteobacteria</taxon>
        <taxon>Burkholderiales</taxon>
        <taxon>Burkholderiaceae</taxon>
        <taxon>Paraburkholderia</taxon>
    </lineage>
</organism>
<evidence type="ECO:0000313" key="9">
    <source>
        <dbReference type="Proteomes" id="UP000789704"/>
    </source>
</evidence>
<dbReference type="AlphaFoldDB" id="A0A9N8S1Y0"/>
<evidence type="ECO:0000256" key="4">
    <source>
        <dbReference type="PROSITE-ProRule" id="PRU10007"/>
    </source>
</evidence>
<protein>
    <submittedName>
        <fullName evidence="8">Benzaldehyde dehydrogenase [NAD(+)]</fullName>
        <ecNumber evidence="8">1.2.1.28</ecNumber>
    </submittedName>
</protein>
<evidence type="ECO:0000259" key="7">
    <source>
        <dbReference type="Pfam" id="PF00171"/>
    </source>
</evidence>
<sequence length="491" mass="51321">MSAGSEHFDITRWHGKLFGGTEGTLYSSGEVADVVEPATGEVLTRVGMANAAAMEAACCSAALAQEAWGALPPRERSAVFRRAALWMEQHTDDLARYIARESGSVLPKATLEVHEAINLLNITSGLPLQPPGLVLPSSGGRHSYARRVPHGVVGVISPFNFPLILSMRSVAPALALGNAVVLKPDPQTPVSGGYILAQAFEAAGLPGGVLQVLPGRSDAGIALVAAHEVGMIAFTGSTAAGRAVGELAGRHLKKVSLELGGKNALIVLPDADLDVAASNAAFGAWFHQGQICMATGKILVHRDIADAFIERLVEKANRLRVGNPLDDGVALGPLINARQVANVHRIVTASVDSGATLAAGGTHDRLFYRPTVLTNVKPGMPAFDEEIFGPVASVSTFETDEEAIALANQTRYGLSAGVIGKDLARAMGIGEMLRTGVLHINAHTVADEGTNPFGGRGQSGNGGSMGGPADHDEYTQWQWVTVRPAAEKMPF</sequence>
<feature type="region of interest" description="Disordered" evidence="6">
    <location>
        <begin position="449"/>
        <end position="469"/>
    </location>
</feature>
<evidence type="ECO:0000313" key="8">
    <source>
        <dbReference type="EMBL" id="CAG4924796.1"/>
    </source>
</evidence>
<dbReference type="InterPro" id="IPR016161">
    <property type="entry name" value="Ald_DH/histidinol_DH"/>
</dbReference>
<evidence type="ECO:0000256" key="6">
    <source>
        <dbReference type="SAM" id="MobiDB-lite"/>
    </source>
</evidence>
<evidence type="ECO:0000256" key="5">
    <source>
        <dbReference type="RuleBase" id="RU003345"/>
    </source>
</evidence>
<dbReference type="PROSITE" id="PS00687">
    <property type="entry name" value="ALDEHYDE_DEHYDR_GLU"/>
    <property type="match status" value="1"/>
</dbReference>
<dbReference type="EMBL" id="CAJQZC010000015">
    <property type="protein sequence ID" value="CAG4924796.1"/>
    <property type="molecule type" value="Genomic_DNA"/>
</dbReference>
<dbReference type="EC" id="1.2.1.28" evidence="8"/>
<comment type="similarity">
    <text evidence="1 5">Belongs to the aldehyde dehydrogenase family.</text>
</comment>
<feature type="domain" description="Aldehyde dehydrogenase" evidence="7">
    <location>
        <begin position="30"/>
        <end position="480"/>
    </location>
</feature>
<dbReference type="RefSeq" id="WP_228883523.1">
    <property type="nucleotide sequence ID" value="NZ_CAJQZC010000015.1"/>
</dbReference>
<gene>
    <name evidence="8" type="primary">xylC</name>
    <name evidence="8" type="ORF">LMG31841_05421</name>
</gene>
<dbReference type="SUPFAM" id="SSF53720">
    <property type="entry name" value="ALDH-like"/>
    <property type="match status" value="1"/>
</dbReference>
<name>A0A9N8S1Y0_9BURK</name>
<dbReference type="InterPro" id="IPR016162">
    <property type="entry name" value="Ald_DH_N"/>
</dbReference>
<evidence type="ECO:0000256" key="1">
    <source>
        <dbReference type="ARBA" id="ARBA00009986"/>
    </source>
</evidence>
<evidence type="ECO:0000256" key="2">
    <source>
        <dbReference type="ARBA" id="ARBA00023002"/>
    </source>
</evidence>
<dbReference type="Gene3D" id="3.40.605.10">
    <property type="entry name" value="Aldehyde Dehydrogenase, Chain A, domain 1"/>
    <property type="match status" value="1"/>
</dbReference>
<reference evidence="8" key="1">
    <citation type="submission" date="2021-04" db="EMBL/GenBank/DDBJ databases">
        <authorList>
            <person name="Vanwijnsberghe S."/>
        </authorList>
    </citation>
    <scope>NUCLEOTIDE SEQUENCE</scope>
    <source>
        <strain evidence="8">LMG 31841</strain>
    </source>
</reference>
<dbReference type="PANTHER" id="PTHR42986">
    <property type="entry name" value="BENZALDEHYDE DEHYDROGENASE YFMT"/>
    <property type="match status" value="1"/>
</dbReference>
<proteinExistence type="inferred from homology"/>